<name>A0ABQ4NRC5_9RHOB</name>
<proteinExistence type="predicted"/>
<evidence type="ECO:0000313" key="2">
    <source>
        <dbReference type="Proteomes" id="UP000786693"/>
    </source>
</evidence>
<sequence>MTRLAPFSIRLTEDERRCLEDKAGGRPLATYIKAVVLDENAERLRKTRPLPQADQMLLAQILARLGQSRSASNLNQIAKALHQGTLALDDQLARDLNQACLDVAWMRTTLMEALGSRRKTEKPA</sequence>
<accession>A0ABQ4NRC5</accession>
<evidence type="ECO:0000313" key="1">
    <source>
        <dbReference type="EMBL" id="GIT96964.1"/>
    </source>
</evidence>
<dbReference type="EMBL" id="BPFH01000009">
    <property type="protein sequence ID" value="GIT96964.1"/>
    <property type="molecule type" value="Genomic_DNA"/>
</dbReference>
<evidence type="ECO:0008006" key="3">
    <source>
        <dbReference type="Google" id="ProtNLM"/>
    </source>
</evidence>
<dbReference type="Proteomes" id="UP000786693">
    <property type="component" value="Unassembled WGS sequence"/>
</dbReference>
<gene>
    <name evidence="1" type="ORF">JANAI62_35870</name>
</gene>
<keyword evidence="2" id="KW-1185">Reference proteome</keyword>
<dbReference type="RefSeq" id="WP_255576508.1">
    <property type="nucleotide sequence ID" value="NZ_BPFH01000009.1"/>
</dbReference>
<organism evidence="1 2">
    <name type="scientific">Jannaschia pagri</name>
    <dbReference type="NCBI Taxonomy" id="2829797"/>
    <lineage>
        <taxon>Bacteria</taxon>
        <taxon>Pseudomonadati</taxon>
        <taxon>Pseudomonadota</taxon>
        <taxon>Alphaproteobacteria</taxon>
        <taxon>Rhodobacterales</taxon>
        <taxon>Roseobacteraceae</taxon>
        <taxon>Jannaschia</taxon>
    </lineage>
</organism>
<reference evidence="1 2" key="1">
    <citation type="submission" date="2021-05" db="EMBL/GenBank/DDBJ databases">
        <title>Bacteria Genome sequencing.</title>
        <authorList>
            <person name="Takabe Y."/>
            <person name="Nakajima Y."/>
            <person name="Suzuki S."/>
            <person name="Shiozaki T."/>
        </authorList>
    </citation>
    <scope>NUCLEOTIDE SEQUENCE [LARGE SCALE GENOMIC DNA]</scope>
    <source>
        <strain evidence="1 2">AI_62</strain>
    </source>
</reference>
<protein>
    <recommendedName>
        <fullName evidence="3">Mobilisation protein (MobC)</fullName>
    </recommendedName>
</protein>
<comment type="caution">
    <text evidence="1">The sequence shown here is derived from an EMBL/GenBank/DDBJ whole genome shotgun (WGS) entry which is preliminary data.</text>
</comment>